<evidence type="ECO:0000256" key="6">
    <source>
        <dbReference type="ARBA" id="ARBA00023004"/>
    </source>
</evidence>
<evidence type="ECO:0000256" key="7">
    <source>
        <dbReference type="ARBA" id="ARBA00023136"/>
    </source>
</evidence>
<protein>
    <submittedName>
        <fullName evidence="12">Ubiquinol cytochrome C oxidoreductase cytochrome C1 subunit</fullName>
    </submittedName>
</protein>
<dbReference type="Proteomes" id="UP000015462">
    <property type="component" value="Unassembled WGS sequence"/>
</dbReference>
<feature type="chain" id="PRO_5044281563" evidence="10">
    <location>
        <begin position="19"/>
        <end position="245"/>
    </location>
</feature>
<keyword evidence="13" id="KW-1185">Reference proteome</keyword>
<dbReference type="GO" id="GO:0020037">
    <property type="term" value="F:heme binding"/>
    <property type="evidence" value="ECO:0007669"/>
    <property type="project" value="InterPro"/>
</dbReference>
<evidence type="ECO:0000256" key="10">
    <source>
        <dbReference type="SAM" id="SignalP"/>
    </source>
</evidence>
<evidence type="ECO:0000256" key="2">
    <source>
        <dbReference type="ARBA" id="ARBA00022617"/>
    </source>
</evidence>
<dbReference type="PANTHER" id="PTHR10266">
    <property type="entry name" value="CYTOCHROME C1"/>
    <property type="match status" value="1"/>
</dbReference>
<keyword evidence="6 8" id="KW-0408">Iron</keyword>
<evidence type="ECO:0000256" key="1">
    <source>
        <dbReference type="ARBA" id="ARBA00004370"/>
    </source>
</evidence>
<evidence type="ECO:0000256" key="3">
    <source>
        <dbReference type="ARBA" id="ARBA00022692"/>
    </source>
</evidence>
<keyword evidence="7 9" id="KW-0472">Membrane</keyword>
<dbReference type="InterPro" id="IPR036909">
    <property type="entry name" value="Cyt_c-like_dom_sf"/>
</dbReference>
<sequence length="245" mass="28208">MKKLSLALLVLFSSQLFAAGGAIELESARIDLDNKASLQRGAKYFVNYCLSCHSAKQLRYSRMAKDLEIPPELVELNLMFTGEKIFDGMTISMRPEDAVKWFGVNPPDLSLIARSRGSDWLYTYLKSFYVDASRPFGVDNALFPKVGMPHVLADLQGMQQAVYKDVELEDGSIRKVIDRLEIVEPGRMTEKEFDKAMNDLVNFMTYMGEPAKLERQRLGWKVLMFIFLMIVVFYFLKKEYWKDVH</sequence>
<proteinExistence type="predicted"/>
<gene>
    <name evidence="12" type="ORF">L196_03351</name>
</gene>
<keyword evidence="5 9" id="KW-1133">Transmembrane helix</keyword>
<keyword evidence="4 8" id="KW-0479">Metal-binding</keyword>
<dbReference type="PROSITE" id="PS51007">
    <property type="entry name" value="CYTC"/>
    <property type="match status" value="1"/>
</dbReference>
<feature type="binding site" description="covalent" evidence="8">
    <location>
        <position position="49"/>
    </location>
    <ligand>
        <name>heme c</name>
        <dbReference type="ChEBI" id="CHEBI:61717"/>
    </ligand>
</feature>
<dbReference type="GO" id="GO:0016020">
    <property type="term" value="C:membrane"/>
    <property type="evidence" value="ECO:0007669"/>
    <property type="project" value="UniProtKB-SubCell"/>
</dbReference>
<feature type="binding site" description="covalent" evidence="8">
    <location>
        <position position="52"/>
    </location>
    <ligand>
        <name>heme c</name>
        <dbReference type="ChEBI" id="CHEBI:61717"/>
    </ligand>
</feature>
<dbReference type="GO" id="GO:0046872">
    <property type="term" value="F:metal ion binding"/>
    <property type="evidence" value="ECO:0007669"/>
    <property type="project" value="UniProtKB-KW"/>
</dbReference>
<dbReference type="EMBL" id="ASHL01000002">
    <property type="protein sequence ID" value="EPD13537.1"/>
    <property type="molecule type" value="Genomic_DNA"/>
</dbReference>
<dbReference type="PANTHER" id="PTHR10266:SF3">
    <property type="entry name" value="CYTOCHROME C1, HEME PROTEIN, MITOCHONDRIAL"/>
    <property type="match status" value="1"/>
</dbReference>
<comment type="cofactor">
    <cofactor evidence="8">
        <name>heme c</name>
        <dbReference type="ChEBI" id="CHEBI:61717"/>
    </cofactor>
    <text evidence="8">Binds 1 heme c group covalently per subunit.</text>
</comment>
<evidence type="ECO:0000256" key="8">
    <source>
        <dbReference type="PIRSR" id="PIRSR602326-1"/>
    </source>
</evidence>
<keyword evidence="2 8" id="KW-0349">Heme</keyword>
<keyword evidence="10" id="KW-0732">Signal</keyword>
<dbReference type="SUPFAM" id="SSF46626">
    <property type="entry name" value="Cytochrome c"/>
    <property type="match status" value="1"/>
</dbReference>
<comment type="caution">
    <text evidence="12">The sequence shown here is derived from an EMBL/GenBank/DDBJ whole genome shotgun (WGS) entry which is preliminary data.</text>
</comment>
<feature type="domain" description="Cytochrome c" evidence="11">
    <location>
        <begin position="36"/>
        <end position="211"/>
    </location>
</feature>
<dbReference type="GO" id="GO:0009055">
    <property type="term" value="F:electron transfer activity"/>
    <property type="evidence" value="ECO:0007669"/>
    <property type="project" value="InterPro"/>
</dbReference>
<dbReference type="Pfam" id="PF02167">
    <property type="entry name" value="Cytochrom_C1"/>
    <property type="match status" value="1"/>
</dbReference>
<feature type="binding site" description="covalent" evidence="8">
    <location>
        <position position="53"/>
    </location>
    <ligand>
        <name>heme c</name>
        <dbReference type="ChEBI" id="CHEBI:61717"/>
    </ligand>
</feature>
<dbReference type="AlphaFoldDB" id="A0AB33Z3P4"/>
<evidence type="ECO:0000256" key="4">
    <source>
        <dbReference type="ARBA" id="ARBA00022723"/>
    </source>
</evidence>
<organism evidence="12 13">
    <name type="scientific">Cycloclasticus pugetii</name>
    <dbReference type="NCBI Taxonomy" id="34068"/>
    <lineage>
        <taxon>Bacteria</taxon>
        <taxon>Pseudomonadati</taxon>
        <taxon>Pseudomonadota</taxon>
        <taxon>Gammaproteobacteria</taxon>
        <taxon>Thiotrichales</taxon>
        <taxon>Piscirickettsiaceae</taxon>
        <taxon>Cycloclasticus</taxon>
    </lineage>
</organism>
<evidence type="ECO:0000313" key="13">
    <source>
        <dbReference type="Proteomes" id="UP000015462"/>
    </source>
</evidence>
<evidence type="ECO:0000313" key="12">
    <source>
        <dbReference type="EMBL" id="EPD13537.1"/>
    </source>
</evidence>
<keyword evidence="3 9" id="KW-0812">Transmembrane</keyword>
<name>A0AB33Z3P4_9GAMM</name>
<evidence type="ECO:0000256" key="9">
    <source>
        <dbReference type="SAM" id="Phobius"/>
    </source>
</evidence>
<evidence type="ECO:0000259" key="11">
    <source>
        <dbReference type="PROSITE" id="PS51007"/>
    </source>
</evidence>
<feature type="signal peptide" evidence="10">
    <location>
        <begin position="1"/>
        <end position="18"/>
    </location>
</feature>
<evidence type="ECO:0000256" key="5">
    <source>
        <dbReference type="ARBA" id="ARBA00022989"/>
    </source>
</evidence>
<dbReference type="InterPro" id="IPR009056">
    <property type="entry name" value="Cyt_c-like_dom"/>
</dbReference>
<reference evidence="12 13" key="1">
    <citation type="journal article" date="2013" name="Genome Announc.">
        <title>Genome Sequence of the Pyrene- and Fluoranthene-Degrading Bacterium Cycloclasticus sp. Strain PY97M.</title>
        <authorList>
            <person name="Cui Z."/>
            <person name="Xu G."/>
            <person name="Li Q."/>
            <person name="Gao W."/>
            <person name="Zheng L."/>
        </authorList>
    </citation>
    <scope>NUCLEOTIDE SEQUENCE [LARGE SCALE GENOMIC DNA]</scope>
    <source>
        <strain evidence="12 13">PY97M</strain>
    </source>
</reference>
<dbReference type="RefSeq" id="WP_016389964.1">
    <property type="nucleotide sequence ID" value="NZ_FQZJ01000001.1"/>
</dbReference>
<dbReference type="InterPro" id="IPR002326">
    <property type="entry name" value="Cyt_c1"/>
</dbReference>
<dbReference type="Gene3D" id="1.10.760.10">
    <property type="entry name" value="Cytochrome c-like domain"/>
    <property type="match status" value="1"/>
</dbReference>
<accession>A0AB33Z3P4</accession>
<feature type="transmembrane region" description="Helical" evidence="9">
    <location>
        <begin position="218"/>
        <end position="236"/>
    </location>
</feature>
<comment type="subcellular location">
    <subcellularLocation>
        <location evidence="1">Membrane</location>
    </subcellularLocation>
</comment>